<dbReference type="Proteomes" id="UP000075683">
    <property type="component" value="Unassembled WGS sequence"/>
</dbReference>
<organism evidence="1 2">
    <name type="scientific">Caldibacillus debilis</name>
    <dbReference type="NCBI Taxonomy" id="301148"/>
    <lineage>
        <taxon>Bacteria</taxon>
        <taxon>Bacillati</taxon>
        <taxon>Bacillota</taxon>
        <taxon>Bacilli</taxon>
        <taxon>Bacillales</taxon>
        <taxon>Bacillaceae</taxon>
        <taxon>Caldibacillus</taxon>
    </lineage>
</organism>
<protein>
    <submittedName>
        <fullName evidence="1">Uncharacterized protein</fullName>
    </submittedName>
</protein>
<name>A0A150LQS9_9BACI</name>
<dbReference type="EMBL" id="LQYT01000073">
    <property type="protein sequence ID" value="KYD14389.1"/>
    <property type="molecule type" value="Genomic_DNA"/>
</dbReference>
<proteinExistence type="predicted"/>
<dbReference type="AlphaFoldDB" id="A0A150LQS9"/>
<reference evidence="1 2" key="1">
    <citation type="submission" date="2016-01" db="EMBL/GenBank/DDBJ databases">
        <title>Draft Genome Sequences of Seven Thermophilic Sporeformers Isolated from Foods.</title>
        <authorList>
            <person name="Berendsen E.M."/>
            <person name="Wells-Bennik M.H."/>
            <person name="Krawcyk A.O."/>
            <person name="De Jong A."/>
            <person name="Holsappel S."/>
            <person name="Eijlander R.T."/>
            <person name="Kuipers O.P."/>
        </authorList>
    </citation>
    <scope>NUCLEOTIDE SEQUENCE [LARGE SCALE GENOMIC DNA]</scope>
    <source>
        <strain evidence="1 2">B4135</strain>
    </source>
</reference>
<evidence type="ECO:0000313" key="2">
    <source>
        <dbReference type="Proteomes" id="UP000075683"/>
    </source>
</evidence>
<sequence length="50" mass="5438">MEEMEARGDGNGGVAVSFIVFINRDTAKGETGKASRRCLRDEPVPLRPFG</sequence>
<accession>A0A150LQS9</accession>
<evidence type="ECO:0000313" key="1">
    <source>
        <dbReference type="EMBL" id="KYD14389.1"/>
    </source>
</evidence>
<comment type="caution">
    <text evidence="1">The sequence shown here is derived from an EMBL/GenBank/DDBJ whole genome shotgun (WGS) entry which is preliminary data.</text>
</comment>
<gene>
    <name evidence="1" type="ORF">B4135_2816</name>
</gene>